<gene>
    <name evidence="2" type="ORF">THAOC_00676</name>
</gene>
<accession>K0TNY0</accession>
<organism evidence="2 3">
    <name type="scientific">Thalassiosira oceanica</name>
    <name type="common">Marine diatom</name>
    <dbReference type="NCBI Taxonomy" id="159749"/>
    <lineage>
        <taxon>Eukaryota</taxon>
        <taxon>Sar</taxon>
        <taxon>Stramenopiles</taxon>
        <taxon>Ochrophyta</taxon>
        <taxon>Bacillariophyta</taxon>
        <taxon>Coscinodiscophyceae</taxon>
        <taxon>Thalassiosirophycidae</taxon>
        <taxon>Thalassiosirales</taxon>
        <taxon>Thalassiosiraceae</taxon>
        <taxon>Thalassiosira</taxon>
    </lineage>
</organism>
<dbReference type="Proteomes" id="UP000266841">
    <property type="component" value="Unassembled WGS sequence"/>
</dbReference>
<dbReference type="AlphaFoldDB" id="K0TNY0"/>
<feature type="compositionally biased region" description="Basic residues" evidence="1">
    <location>
        <begin position="27"/>
        <end position="38"/>
    </location>
</feature>
<dbReference type="EMBL" id="AGNL01000805">
    <property type="protein sequence ID" value="EJK77491.1"/>
    <property type="molecule type" value="Genomic_DNA"/>
</dbReference>
<protein>
    <submittedName>
        <fullName evidence="2">Uncharacterized protein</fullName>
    </submittedName>
</protein>
<evidence type="ECO:0000313" key="3">
    <source>
        <dbReference type="Proteomes" id="UP000266841"/>
    </source>
</evidence>
<reference evidence="2 3" key="1">
    <citation type="journal article" date="2012" name="Genome Biol.">
        <title>Genome and low-iron response of an oceanic diatom adapted to chronic iron limitation.</title>
        <authorList>
            <person name="Lommer M."/>
            <person name="Specht M."/>
            <person name="Roy A.S."/>
            <person name="Kraemer L."/>
            <person name="Andreson R."/>
            <person name="Gutowska M.A."/>
            <person name="Wolf J."/>
            <person name="Bergner S.V."/>
            <person name="Schilhabel M.B."/>
            <person name="Klostermeier U.C."/>
            <person name="Beiko R.G."/>
            <person name="Rosenstiel P."/>
            <person name="Hippler M."/>
            <person name="Laroche J."/>
        </authorList>
    </citation>
    <scope>NUCLEOTIDE SEQUENCE [LARGE SCALE GENOMIC DNA]</scope>
    <source>
        <strain evidence="2 3">CCMP1005</strain>
    </source>
</reference>
<comment type="caution">
    <text evidence="2">The sequence shown here is derived from an EMBL/GenBank/DDBJ whole genome shotgun (WGS) entry which is preliminary data.</text>
</comment>
<evidence type="ECO:0000256" key="1">
    <source>
        <dbReference type="SAM" id="MobiDB-lite"/>
    </source>
</evidence>
<feature type="compositionally biased region" description="Basic and acidic residues" evidence="1">
    <location>
        <begin position="87"/>
        <end position="98"/>
    </location>
</feature>
<sequence length="188" mass="20231">RRWALGGWSSPLREAEAGLLRDVCPRRRRLPSRLKPNRARPAAVSASIVESNKSSPRRLRQGRGLETIASSPASPLCSCLRPIGSSPHHEPHHHEPQRQSRWSRQRSLSNSEARSVGCLAPPLVVPRSPRPPRLASVWPLGLCPERGAPPNSAADLSISPGFSAKEPAGVFSSASAASTTAGRADEAW</sequence>
<proteinExistence type="predicted"/>
<feature type="region of interest" description="Disordered" evidence="1">
    <location>
        <begin position="27"/>
        <end position="107"/>
    </location>
</feature>
<name>K0TNY0_THAOC</name>
<evidence type="ECO:0000313" key="2">
    <source>
        <dbReference type="EMBL" id="EJK77491.1"/>
    </source>
</evidence>
<feature type="non-terminal residue" evidence="2">
    <location>
        <position position="1"/>
    </location>
</feature>
<keyword evidence="3" id="KW-1185">Reference proteome</keyword>